<proteinExistence type="inferred from homology"/>
<dbReference type="Pfam" id="PF11705">
    <property type="entry name" value="RNA_pol_3_Rpc31"/>
    <property type="match status" value="1"/>
</dbReference>
<evidence type="ECO:0008006" key="7">
    <source>
        <dbReference type="Google" id="ProtNLM"/>
    </source>
</evidence>
<evidence type="ECO:0000256" key="2">
    <source>
        <dbReference type="ARBA" id="ARBA00008352"/>
    </source>
</evidence>
<evidence type="ECO:0000256" key="3">
    <source>
        <dbReference type="ARBA" id="ARBA00023242"/>
    </source>
</evidence>
<keyword evidence="6" id="KW-1185">Reference proteome</keyword>
<evidence type="ECO:0000313" key="5">
    <source>
        <dbReference type="EMBL" id="KAF2097014.1"/>
    </source>
</evidence>
<name>A0A9P4M8P0_9PEZI</name>
<evidence type="ECO:0000256" key="4">
    <source>
        <dbReference type="SAM" id="MobiDB-lite"/>
    </source>
</evidence>
<evidence type="ECO:0000313" key="6">
    <source>
        <dbReference type="Proteomes" id="UP000799772"/>
    </source>
</evidence>
<evidence type="ECO:0000256" key="1">
    <source>
        <dbReference type="ARBA" id="ARBA00004123"/>
    </source>
</evidence>
<keyword evidence="3" id="KW-0539">Nucleus</keyword>
<gene>
    <name evidence="5" type="ORF">NA57DRAFT_57623</name>
</gene>
<reference evidence="5" key="1">
    <citation type="journal article" date="2020" name="Stud. Mycol.">
        <title>101 Dothideomycetes genomes: a test case for predicting lifestyles and emergence of pathogens.</title>
        <authorList>
            <person name="Haridas S."/>
            <person name="Albert R."/>
            <person name="Binder M."/>
            <person name="Bloem J."/>
            <person name="Labutti K."/>
            <person name="Salamov A."/>
            <person name="Andreopoulos B."/>
            <person name="Baker S."/>
            <person name="Barry K."/>
            <person name="Bills G."/>
            <person name="Bluhm B."/>
            <person name="Cannon C."/>
            <person name="Castanera R."/>
            <person name="Culley D."/>
            <person name="Daum C."/>
            <person name="Ezra D."/>
            <person name="Gonzalez J."/>
            <person name="Henrissat B."/>
            <person name="Kuo A."/>
            <person name="Liang C."/>
            <person name="Lipzen A."/>
            <person name="Lutzoni F."/>
            <person name="Magnuson J."/>
            <person name="Mondo S."/>
            <person name="Nolan M."/>
            <person name="Ohm R."/>
            <person name="Pangilinan J."/>
            <person name="Park H.-J."/>
            <person name="Ramirez L."/>
            <person name="Alfaro M."/>
            <person name="Sun H."/>
            <person name="Tritt A."/>
            <person name="Yoshinaga Y."/>
            <person name="Zwiers L.-H."/>
            <person name="Turgeon B."/>
            <person name="Goodwin S."/>
            <person name="Spatafora J."/>
            <person name="Crous P."/>
            <person name="Grigoriev I."/>
        </authorList>
    </citation>
    <scope>NUCLEOTIDE SEQUENCE</scope>
    <source>
        <strain evidence="5">CBS 133067</strain>
    </source>
</reference>
<feature type="compositionally biased region" description="Basic residues" evidence="4">
    <location>
        <begin position="223"/>
        <end position="240"/>
    </location>
</feature>
<dbReference type="GO" id="GO:0005666">
    <property type="term" value="C:RNA polymerase III complex"/>
    <property type="evidence" value="ECO:0007669"/>
    <property type="project" value="TreeGrafter"/>
</dbReference>
<dbReference type="EMBL" id="ML978128">
    <property type="protein sequence ID" value="KAF2097014.1"/>
    <property type="molecule type" value="Genomic_DNA"/>
</dbReference>
<dbReference type="InterPro" id="IPR024661">
    <property type="entry name" value="RNA_pol_III_Rpc31"/>
</dbReference>
<dbReference type="AlphaFoldDB" id="A0A9P4M8P0"/>
<protein>
    <recommendedName>
        <fullName evidence="7">DNA-directed RNA polymerase III subunit</fullName>
    </recommendedName>
</protein>
<comment type="subcellular location">
    <subcellularLocation>
        <location evidence="1">Nucleus</location>
    </subcellularLocation>
</comment>
<dbReference type="GO" id="GO:0006383">
    <property type="term" value="P:transcription by RNA polymerase III"/>
    <property type="evidence" value="ECO:0007669"/>
    <property type="project" value="InterPro"/>
</dbReference>
<dbReference type="PANTHER" id="PTHR15367:SF2">
    <property type="entry name" value="DNA-DIRECTED RNA POLYMERASE III SUBUNIT"/>
    <property type="match status" value="1"/>
</dbReference>
<comment type="similarity">
    <text evidence="2">Belongs to the eukaryotic RPC7 RNA polymerase subunit family.</text>
</comment>
<feature type="compositionally biased region" description="Acidic residues" evidence="4">
    <location>
        <begin position="267"/>
        <end position="298"/>
    </location>
</feature>
<feature type="region of interest" description="Disordered" evidence="4">
    <location>
        <begin position="220"/>
        <end position="326"/>
    </location>
</feature>
<sequence length="326" mass="37147">MARDEEGGKAVFIGGMQLPWKLTPEMEKAMNEEKLKLNVKWPPSEKISKPIIGACRTWATHPHVPDALVNRAANYDVHESGDRSNAPSFESWGSVMEHFVLTSKPEYSLIWPQLRRKPKPKAITKWEQVVVDIHRANVERARNGPFYCDLADDAFVKKEQKTAEPPDTFSAMPKYSDKYLKKARTEPNLAAHPLPYVKELFPKELWSTIDPSDTTYADEQRAKRFKKMKKQPLKHMRQKKSSNVDKPVDKAEDELFGPRSPAKIVVDEDGEVNEDEEEQGNDQDDDFNEDDDDDNDDYNAEKYFDGGDDDFGGDEGFGGDAGDDMF</sequence>
<dbReference type="Proteomes" id="UP000799772">
    <property type="component" value="Unassembled WGS sequence"/>
</dbReference>
<dbReference type="OrthoDB" id="5377312at2759"/>
<comment type="caution">
    <text evidence="5">The sequence shown here is derived from an EMBL/GenBank/DDBJ whole genome shotgun (WGS) entry which is preliminary data.</text>
</comment>
<organism evidence="5 6">
    <name type="scientific">Rhizodiscina lignyota</name>
    <dbReference type="NCBI Taxonomy" id="1504668"/>
    <lineage>
        <taxon>Eukaryota</taxon>
        <taxon>Fungi</taxon>
        <taxon>Dikarya</taxon>
        <taxon>Ascomycota</taxon>
        <taxon>Pezizomycotina</taxon>
        <taxon>Dothideomycetes</taxon>
        <taxon>Pleosporomycetidae</taxon>
        <taxon>Aulographales</taxon>
        <taxon>Rhizodiscinaceae</taxon>
        <taxon>Rhizodiscina</taxon>
    </lineage>
</organism>
<accession>A0A9P4M8P0</accession>
<dbReference type="PANTHER" id="PTHR15367">
    <property type="entry name" value="DNA-DIRECTED RNA POLYMERASE III"/>
    <property type="match status" value="1"/>
</dbReference>